<dbReference type="OrthoDB" id="2505440at2759"/>
<dbReference type="AlphaFoldDB" id="A0A9P6X5E2"/>
<keyword evidence="3" id="KW-0805">Transcription regulation</keyword>
<comment type="similarity">
    <text evidence="2">Belongs to the transcriptional coactivator PC4 family.</text>
</comment>
<organism evidence="9 10">
    <name type="scientific">Rhizopus oryzae</name>
    <name type="common">Mucormycosis agent</name>
    <name type="synonym">Rhizopus arrhizus var. delemar</name>
    <dbReference type="NCBI Taxonomy" id="64495"/>
    <lineage>
        <taxon>Eukaryota</taxon>
        <taxon>Fungi</taxon>
        <taxon>Fungi incertae sedis</taxon>
        <taxon>Mucoromycota</taxon>
        <taxon>Mucoromycotina</taxon>
        <taxon>Mucoromycetes</taxon>
        <taxon>Mucorales</taxon>
        <taxon>Mucorineae</taxon>
        <taxon>Rhizopodaceae</taxon>
        <taxon>Rhizopus</taxon>
    </lineage>
</organism>
<feature type="compositionally biased region" description="Acidic residues" evidence="7">
    <location>
        <begin position="15"/>
        <end position="26"/>
    </location>
</feature>
<evidence type="ECO:0000256" key="7">
    <source>
        <dbReference type="SAM" id="MobiDB-lite"/>
    </source>
</evidence>
<feature type="compositionally biased region" description="Basic and acidic residues" evidence="7">
    <location>
        <begin position="1"/>
        <end position="10"/>
    </location>
</feature>
<feature type="domain" description="Transcriptional coactivator p15 (PC4) C-terminal" evidence="8">
    <location>
        <begin position="58"/>
        <end position="111"/>
    </location>
</feature>
<dbReference type="SUPFAM" id="SSF54447">
    <property type="entry name" value="ssDNA-binding transcriptional regulator domain"/>
    <property type="match status" value="1"/>
</dbReference>
<evidence type="ECO:0000256" key="3">
    <source>
        <dbReference type="ARBA" id="ARBA00023015"/>
    </source>
</evidence>
<feature type="region of interest" description="Disordered" evidence="7">
    <location>
        <begin position="1"/>
        <end position="56"/>
    </location>
</feature>
<gene>
    <name evidence="9" type="ORF">G6F64_008136</name>
</gene>
<dbReference type="GO" id="GO:0005634">
    <property type="term" value="C:nucleus"/>
    <property type="evidence" value="ECO:0007669"/>
    <property type="project" value="UniProtKB-SubCell"/>
</dbReference>
<dbReference type="InterPro" id="IPR009044">
    <property type="entry name" value="ssDNA-bd_transcriptional_reg"/>
</dbReference>
<dbReference type="InterPro" id="IPR003173">
    <property type="entry name" value="PC4_C"/>
</dbReference>
<dbReference type="InterPro" id="IPR045125">
    <property type="entry name" value="Sub1/Tcp4-like"/>
</dbReference>
<evidence type="ECO:0000256" key="5">
    <source>
        <dbReference type="ARBA" id="ARBA00023163"/>
    </source>
</evidence>
<dbReference type="Gene3D" id="2.30.31.10">
    <property type="entry name" value="Transcriptional Coactivator Pc4, Chain A"/>
    <property type="match status" value="1"/>
</dbReference>
<evidence type="ECO:0000256" key="6">
    <source>
        <dbReference type="ARBA" id="ARBA00023242"/>
    </source>
</evidence>
<accession>A0A9P6X5E2</accession>
<reference evidence="9" key="1">
    <citation type="journal article" date="2020" name="Microb. Genom.">
        <title>Genetic diversity of clinical and environmental Mucorales isolates obtained from an investigation of mucormycosis cases among solid organ transplant recipients.</title>
        <authorList>
            <person name="Nguyen M.H."/>
            <person name="Kaul D."/>
            <person name="Muto C."/>
            <person name="Cheng S.J."/>
            <person name="Richter R.A."/>
            <person name="Bruno V.M."/>
            <person name="Liu G."/>
            <person name="Beyhan S."/>
            <person name="Sundermann A.J."/>
            <person name="Mounaud S."/>
            <person name="Pasculle A.W."/>
            <person name="Nierman W.C."/>
            <person name="Driscoll E."/>
            <person name="Cumbie R."/>
            <person name="Clancy C.J."/>
            <person name="Dupont C.L."/>
        </authorList>
    </citation>
    <scope>NUCLEOTIDE SEQUENCE</scope>
    <source>
        <strain evidence="9">GL11</strain>
    </source>
</reference>
<proteinExistence type="inferred from homology"/>
<dbReference type="PANTHER" id="PTHR13215">
    <property type="entry name" value="RNA POLYMERASE II TRANSCRIPTIONAL COACTIVATOR"/>
    <property type="match status" value="1"/>
</dbReference>
<name>A0A9P6X5E2_RHIOR</name>
<keyword evidence="10" id="KW-1185">Reference proteome</keyword>
<comment type="caution">
    <text evidence="9">The sequence shown here is derived from an EMBL/GenBank/DDBJ whole genome shotgun (WGS) entry which is preliminary data.</text>
</comment>
<dbReference type="GO" id="GO:0060261">
    <property type="term" value="P:positive regulation of transcription initiation by RNA polymerase II"/>
    <property type="evidence" value="ECO:0007669"/>
    <property type="project" value="InterPro"/>
</dbReference>
<evidence type="ECO:0000259" key="8">
    <source>
        <dbReference type="Pfam" id="PF02229"/>
    </source>
</evidence>
<protein>
    <recommendedName>
        <fullName evidence="8">Transcriptional coactivator p15 (PC4) C-terminal domain-containing protein</fullName>
    </recommendedName>
</protein>
<dbReference type="Pfam" id="PF02229">
    <property type="entry name" value="PC4"/>
    <property type="match status" value="1"/>
</dbReference>
<dbReference type="GO" id="GO:0003677">
    <property type="term" value="F:DNA binding"/>
    <property type="evidence" value="ECO:0007669"/>
    <property type="project" value="UniProtKB-KW"/>
</dbReference>
<dbReference type="Proteomes" id="UP000716291">
    <property type="component" value="Unassembled WGS sequence"/>
</dbReference>
<evidence type="ECO:0000313" key="9">
    <source>
        <dbReference type="EMBL" id="KAG1305742.1"/>
    </source>
</evidence>
<evidence type="ECO:0000313" key="10">
    <source>
        <dbReference type="Proteomes" id="UP000716291"/>
    </source>
</evidence>
<dbReference type="EMBL" id="JAANQT010001292">
    <property type="protein sequence ID" value="KAG1305742.1"/>
    <property type="molecule type" value="Genomic_DNA"/>
</dbReference>
<keyword evidence="4" id="KW-0238">DNA-binding</keyword>
<comment type="subcellular location">
    <subcellularLocation>
        <location evidence="1">Nucleus</location>
    </subcellularLocation>
</comment>
<sequence>MGKDNEEYKNKAQSSEEEEEFIEENDDSKKAVKKQKTEKAGEKRKRETNKDDKGDQIFELSAKRRVTVRLFSTGEPSVDIREFYKDKNTGEMRPGKAGICFPLAQWHKLKELIPDIDEAIEAIKKK</sequence>
<evidence type="ECO:0000256" key="1">
    <source>
        <dbReference type="ARBA" id="ARBA00004123"/>
    </source>
</evidence>
<feature type="compositionally biased region" description="Basic and acidic residues" evidence="7">
    <location>
        <begin position="27"/>
        <end position="56"/>
    </location>
</feature>
<keyword evidence="5" id="KW-0804">Transcription</keyword>
<keyword evidence="6" id="KW-0539">Nucleus</keyword>
<dbReference type="GO" id="GO:0003713">
    <property type="term" value="F:transcription coactivator activity"/>
    <property type="evidence" value="ECO:0007669"/>
    <property type="project" value="InterPro"/>
</dbReference>
<evidence type="ECO:0000256" key="4">
    <source>
        <dbReference type="ARBA" id="ARBA00023125"/>
    </source>
</evidence>
<evidence type="ECO:0000256" key="2">
    <source>
        <dbReference type="ARBA" id="ARBA00009001"/>
    </source>
</evidence>